<dbReference type="GO" id="GO:0004222">
    <property type="term" value="F:metalloendopeptidase activity"/>
    <property type="evidence" value="ECO:0007669"/>
    <property type="project" value="InterPro"/>
</dbReference>
<dbReference type="HAMAP" id="MF_00009">
    <property type="entry name" value="Endoribonucl_YbeY"/>
    <property type="match status" value="1"/>
</dbReference>
<organism evidence="8 9">
    <name type="scientific">Treponema saccharophilum DSM 2985</name>
    <dbReference type="NCBI Taxonomy" id="907348"/>
    <lineage>
        <taxon>Bacteria</taxon>
        <taxon>Pseudomonadati</taxon>
        <taxon>Spirochaetota</taxon>
        <taxon>Spirochaetia</taxon>
        <taxon>Spirochaetales</taxon>
        <taxon>Treponemataceae</taxon>
        <taxon>Treponema</taxon>
    </lineage>
</organism>
<keyword evidence="7" id="KW-0690">Ribosome biogenesis</keyword>
<keyword evidence="2 7" id="KW-0540">Nuclease</keyword>
<dbReference type="PATRIC" id="fig|907348.3.peg.1741"/>
<evidence type="ECO:0000256" key="3">
    <source>
        <dbReference type="ARBA" id="ARBA00022723"/>
    </source>
</evidence>
<dbReference type="Pfam" id="PF02130">
    <property type="entry name" value="YbeY"/>
    <property type="match status" value="1"/>
</dbReference>
<keyword evidence="4 7" id="KW-0255">Endonuclease</keyword>
<dbReference type="eggNOG" id="COG0319">
    <property type="taxonomic scope" value="Bacteria"/>
</dbReference>
<accession>H7ELF5</accession>
<comment type="caution">
    <text evidence="8">The sequence shown here is derived from an EMBL/GenBank/DDBJ whole genome shotgun (WGS) entry which is preliminary data.</text>
</comment>
<evidence type="ECO:0000313" key="9">
    <source>
        <dbReference type="Proteomes" id="UP000003571"/>
    </source>
</evidence>
<comment type="function">
    <text evidence="7">Single strand-specific metallo-endoribonuclease involved in late-stage 70S ribosome quality control and in maturation of the 3' terminus of the 16S rRNA.</text>
</comment>
<feature type="binding site" evidence="7">
    <location>
        <position position="124"/>
    </location>
    <ligand>
        <name>Zn(2+)</name>
        <dbReference type="ChEBI" id="CHEBI:29105"/>
        <note>catalytic</note>
    </ligand>
</feature>
<proteinExistence type="inferred from homology"/>
<dbReference type="SUPFAM" id="SSF55486">
    <property type="entry name" value="Metalloproteases ('zincins'), catalytic domain"/>
    <property type="match status" value="1"/>
</dbReference>
<dbReference type="PANTHER" id="PTHR46986">
    <property type="entry name" value="ENDORIBONUCLEASE YBEY, CHLOROPLASTIC"/>
    <property type="match status" value="1"/>
</dbReference>
<dbReference type="AlphaFoldDB" id="H7ELF5"/>
<dbReference type="InterPro" id="IPR002036">
    <property type="entry name" value="YbeY"/>
</dbReference>
<evidence type="ECO:0000256" key="6">
    <source>
        <dbReference type="ARBA" id="ARBA00022833"/>
    </source>
</evidence>
<dbReference type="NCBIfam" id="TIGR00043">
    <property type="entry name" value="rRNA maturation RNase YbeY"/>
    <property type="match status" value="1"/>
</dbReference>
<keyword evidence="9" id="KW-1185">Reference proteome</keyword>
<sequence>MNRILVSMQDDIERDESNAAFFDLAESGKIEDFVSRVLSRLGYDGEEVSVLFCDDGFIREYNRNDRGIDAPTDILEYENGDEYEDDEGRWLVAGDMLISFETLPKNAAYFGVGVDEELKRLLVHGSLHLNGYDHGDAHVEPGVVPTDEMLRLQEDVLAEFASVRLI</sequence>
<dbReference type="InterPro" id="IPR023091">
    <property type="entry name" value="MetalPrtase_cat_dom_sf_prd"/>
</dbReference>
<keyword evidence="3 7" id="KW-0479">Metal-binding</keyword>
<keyword evidence="6 7" id="KW-0862">Zinc</keyword>
<evidence type="ECO:0000313" key="8">
    <source>
        <dbReference type="EMBL" id="EIC01496.1"/>
    </source>
</evidence>
<evidence type="ECO:0000256" key="2">
    <source>
        <dbReference type="ARBA" id="ARBA00022722"/>
    </source>
</evidence>
<comment type="similarity">
    <text evidence="1 7">Belongs to the endoribonuclease YbeY family.</text>
</comment>
<evidence type="ECO:0000256" key="1">
    <source>
        <dbReference type="ARBA" id="ARBA00010875"/>
    </source>
</evidence>
<dbReference type="Proteomes" id="UP000003571">
    <property type="component" value="Unassembled WGS sequence"/>
</dbReference>
<feature type="binding site" evidence="7">
    <location>
        <position position="134"/>
    </location>
    <ligand>
        <name>Zn(2+)</name>
        <dbReference type="ChEBI" id="CHEBI:29105"/>
        <note>catalytic</note>
    </ligand>
</feature>
<dbReference type="PANTHER" id="PTHR46986:SF1">
    <property type="entry name" value="ENDORIBONUCLEASE YBEY, CHLOROPLASTIC"/>
    <property type="match status" value="1"/>
</dbReference>
<dbReference type="InterPro" id="IPR020549">
    <property type="entry name" value="YbeY_CS"/>
</dbReference>
<reference evidence="8 9" key="1">
    <citation type="submission" date="2011-09" db="EMBL/GenBank/DDBJ databases">
        <title>The draft genome of Treponema saccharophilum DSM 2985.</title>
        <authorList>
            <consortium name="US DOE Joint Genome Institute (JGI-PGF)"/>
            <person name="Lucas S."/>
            <person name="Copeland A."/>
            <person name="Lapidus A."/>
            <person name="Glavina del Rio T."/>
            <person name="Dalin E."/>
            <person name="Tice H."/>
            <person name="Bruce D."/>
            <person name="Goodwin L."/>
            <person name="Pitluck S."/>
            <person name="Peters L."/>
            <person name="Kyrpides N."/>
            <person name="Mavromatis K."/>
            <person name="Ivanova N."/>
            <person name="Markowitz V."/>
            <person name="Cheng J.-F."/>
            <person name="Hugenholtz P."/>
            <person name="Woyke T."/>
            <person name="Wu D."/>
            <person name="Gronow S."/>
            <person name="Wellnitz S."/>
            <person name="Brambilla E."/>
            <person name="Klenk H.-P."/>
            <person name="Eisen J.A."/>
        </authorList>
    </citation>
    <scope>NUCLEOTIDE SEQUENCE [LARGE SCALE GENOMIC DNA]</scope>
    <source>
        <strain evidence="8 9">DSM 2985</strain>
    </source>
</reference>
<dbReference type="RefSeq" id="WP_002704763.1">
    <property type="nucleotide sequence ID" value="NZ_AGRW01000049.1"/>
</dbReference>
<keyword evidence="7" id="KW-0963">Cytoplasm</keyword>
<dbReference type="STRING" id="907348.TresaDRAFT_1105"/>
<dbReference type="EC" id="3.1.-.-" evidence="7"/>
<evidence type="ECO:0000256" key="7">
    <source>
        <dbReference type="HAMAP-Rule" id="MF_00009"/>
    </source>
</evidence>
<dbReference type="GO" id="GO:0006364">
    <property type="term" value="P:rRNA processing"/>
    <property type="evidence" value="ECO:0007669"/>
    <property type="project" value="UniProtKB-UniRule"/>
</dbReference>
<dbReference type="PROSITE" id="PS01306">
    <property type="entry name" value="UPF0054"/>
    <property type="match status" value="1"/>
</dbReference>
<dbReference type="GO" id="GO:0008270">
    <property type="term" value="F:zinc ion binding"/>
    <property type="evidence" value="ECO:0007669"/>
    <property type="project" value="UniProtKB-UniRule"/>
</dbReference>
<keyword evidence="5 7" id="KW-0378">Hydrolase</keyword>
<dbReference type="EMBL" id="AGRW01000049">
    <property type="protein sequence ID" value="EIC01496.1"/>
    <property type="molecule type" value="Genomic_DNA"/>
</dbReference>
<dbReference type="GO" id="GO:0005737">
    <property type="term" value="C:cytoplasm"/>
    <property type="evidence" value="ECO:0007669"/>
    <property type="project" value="UniProtKB-SubCell"/>
</dbReference>
<gene>
    <name evidence="7" type="primary">ybeY</name>
    <name evidence="8" type="ORF">TresaDRAFT_1105</name>
</gene>
<dbReference type="GO" id="GO:0004521">
    <property type="term" value="F:RNA endonuclease activity"/>
    <property type="evidence" value="ECO:0007669"/>
    <property type="project" value="UniProtKB-UniRule"/>
</dbReference>
<dbReference type="Gene3D" id="3.40.390.30">
    <property type="entry name" value="Metalloproteases ('zincins'), catalytic domain"/>
    <property type="match status" value="1"/>
</dbReference>
<protein>
    <recommendedName>
        <fullName evidence="7">Endoribonuclease YbeY</fullName>
        <ecNumber evidence="7">3.1.-.-</ecNumber>
    </recommendedName>
</protein>
<dbReference type="OrthoDB" id="9807740at2"/>
<name>H7ELF5_9SPIR</name>
<comment type="subcellular location">
    <subcellularLocation>
        <location evidence="7">Cytoplasm</location>
    </subcellularLocation>
</comment>
<evidence type="ECO:0000256" key="4">
    <source>
        <dbReference type="ARBA" id="ARBA00022759"/>
    </source>
</evidence>
<evidence type="ECO:0000256" key="5">
    <source>
        <dbReference type="ARBA" id="ARBA00022801"/>
    </source>
</evidence>
<comment type="cofactor">
    <cofactor evidence="7">
        <name>Zn(2+)</name>
        <dbReference type="ChEBI" id="CHEBI:29105"/>
    </cofactor>
    <text evidence="7">Binds 1 zinc ion.</text>
</comment>
<feature type="binding site" evidence="7">
    <location>
        <position position="128"/>
    </location>
    <ligand>
        <name>Zn(2+)</name>
        <dbReference type="ChEBI" id="CHEBI:29105"/>
        <note>catalytic</note>
    </ligand>
</feature>
<keyword evidence="7" id="KW-0698">rRNA processing</keyword>